<sequence length="75" mass="7876">MARPGHSGRATPGLMSNPEVKPAALGDAVGSARPRSAPKPGSGRYSRLIHNLSSSPFLAYAQLTLHLVVVPGFWL</sequence>
<proteinExistence type="predicted"/>
<gene>
    <name evidence="2" type="ORF">PABY_16180</name>
</gene>
<accession>A0ABM8J047</accession>
<protein>
    <submittedName>
        <fullName evidence="2">Uncharacterized protein</fullName>
    </submittedName>
</protein>
<evidence type="ECO:0000313" key="3">
    <source>
        <dbReference type="Proteomes" id="UP001341135"/>
    </source>
</evidence>
<feature type="region of interest" description="Disordered" evidence="1">
    <location>
        <begin position="1"/>
        <end position="44"/>
    </location>
</feature>
<dbReference type="Proteomes" id="UP001341135">
    <property type="component" value="Chromosome"/>
</dbReference>
<keyword evidence="3" id="KW-1185">Reference proteome</keyword>
<evidence type="ECO:0000313" key="2">
    <source>
        <dbReference type="EMBL" id="BES82051.1"/>
    </source>
</evidence>
<reference evidence="2 3" key="1">
    <citation type="submission" date="2023-09" db="EMBL/GenBank/DDBJ databases">
        <title>Pyrofollis japonicus gen. nov. sp. nov., a novel member of the family Pyrodictiaceae isolated from the Iheya North hydrothermal field.</title>
        <authorList>
            <person name="Miyazaki U."/>
            <person name="Sanari M."/>
            <person name="Tame A."/>
            <person name="Kitajima M."/>
            <person name="Okamoto A."/>
            <person name="Sawayama S."/>
            <person name="Miyazaki J."/>
            <person name="Takai K."/>
            <person name="Nakagawa S."/>
        </authorList>
    </citation>
    <scope>NUCLEOTIDE SEQUENCE [LARGE SCALE GENOMIC DNA]</scope>
    <source>
        <strain evidence="2 3">AV2</strain>
    </source>
</reference>
<dbReference type="EMBL" id="AP028907">
    <property type="protein sequence ID" value="BES82051.1"/>
    <property type="molecule type" value="Genomic_DNA"/>
</dbReference>
<organism evidence="2 3">
    <name type="scientific">Pyrodictium abyssi</name>
    <dbReference type="NCBI Taxonomy" id="54256"/>
    <lineage>
        <taxon>Archaea</taxon>
        <taxon>Thermoproteota</taxon>
        <taxon>Thermoprotei</taxon>
        <taxon>Desulfurococcales</taxon>
        <taxon>Pyrodictiaceae</taxon>
        <taxon>Pyrodictium</taxon>
    </lineage>
</organism>
<evidence type="ECO:0000256" key="1">
    <source>
        <dbReference type="SAM" id="MobiDB-lite"/>
    </source>
</evidence>
<name>A0ABM8J047_9CREN</name>